<accession>A0A9W9EK52</accession>
<dbReference type="SUPFAM" id="SSF55486">
    <property type="entry name" value="Metalloproteases ('zincins'), catalytic domain"/>
    <property type="match status" value="1"/>
</dbReference>
<dbReference type="GO" id="GO:0006508">
    <property type="term" value="P:proteolysis"/>
    <property type="evidence" value="ECO:0007669"/>
    <property type="project" value="UniProtKB-KW"/>
</dbReference>
<evidence type="ECO:0000256" key="2">
    <source>
        <dbReference type="ARBA" id="ARBA00010279"/>
    </source>
</evidence>
<evidence type="ECO:0000256" key="9">
    <source>
        <dbReference type="ARBA" id="ARBA00023049"/>
    </source>
</evidence>
<comment type="function">
    <text evidence="13">Secreted metalloproteinase that allows assimilation of proteinaceous substrates. Shows high activities on basic nuclear substrates such as histone and protamine.</text>
</comment>
<dbReference type="PRINTS" id="PR00768">
    <property type="entry name" value="DEUTEROLYSIN"/>
</dbReference>
<sequence length="354" mass="38726">MRLSAFYVISLVLAPHLAALPADIDQRLGLDVVLSQIGNTRIKAVVKNTGQEVTYMHLNFFGDSAPVKKVAVYQNNTEIVFEGIKRRIRLQGITSEALTTLRPGQTTEDEFDIAATSDLSRGGFVSIRSQGLVPLIQNKTVSGYLPYYSNDLRIEVDAIKASRVSKVIKPLQRRTRIQCTDPKLSEGLKKALSSTTALANAAAKAARYGSAQKFHEYFKTTNASVRAVVAARLQAVAKEANSTAMGATSYYCTDEFGYCESNVLAYTIPSQNTICNCALYYSYLPNLTKGCHNQDRATTSLHEFTHAPGVYSPGTEDLAYGYLAAMGLNSREAVMNADTYAVYANGKSEITYEK</sequence>
<evidence type="ECO:0000256" key="7">
    <source>
        <dbReference type="ARBA" id="ARBA00022801"/>
    </source>
</evidence>
<comment type="similarity">
    <text evidence="2 13">Belongs to the peptidase M35 family.</text>
</comment>
<dbReference type="Pfam" id="PF02102">
    <property type="entry name" value="Peptidase_M35"/>
    <property type="match status" value="1"/>
</dbReference>
<dbReference type="AlphaFoldDB" id="A0A9W9EK52"/>
<dbReference type="EC" id="3.4.24.39" evidence="13"/>
<keyword evidence="10" id="KW-0865">Zymogen</keyword>
<evidence type="ECO:0000313" key="14">
    <source>
        <dbReference type="EMBL" id="KAJ5083316.1"/>
    </source>
</evidence>
<dbReference type="EMBL" id="JAPQKH010000008">
    <property type="protein sequence ID" value="KAJ5083316.1"/>
    <property type="molecule type" value="Genomic_DNA"/>
</dbReference>
<reference evidence="14" key="1">
    <citation type="submission" date="2022-11" db="EMBL/GenBank/DDBJ databases">
        <authorList>
            <person name="Petersen C."/>
        </authorList>
    </citation>
    <scope>NUCLEOTIDE SEQUENCE</scope>
    <source>
        <strain evidence="14">IBT 30069</strain>
    </source>
</reference>
<dbReference type="PANTHER" id="PTHR37016">
    <property type="match status" value="1"/>
</dbReference>
<comment type="cofactor">
    <cofactor evidence="12 13">
        <name>Zn(2+)</name>
        <dbReference type="ChEBI" id="CHEBI:29105"/>
    </cofactor>
    <text evidence="12 13">Binds 1 zinc ion per subunit.</text>
</comment>
<evidence type="ECO:0000256" key="3">
    <source>
        <dbReference type="ARBA" id="ARBA00022670"/>
    </source>
</evidence>
<keyword evidence="3 13" id="KW-0645">Protease</keyword>
<feature type="signal peptide" evidence="13">
    <location>
        <begin position="1"/>
        <end position="19"/>
    </location>
</feature>
<keyword evidence="7 13" id="KW-0378">Hydrolase</keyword>
<organism evidence="14 15">
    <name type="scientific">Penicillium angulare</name>
    <dbReference type="NCBI Taxonomy" id="116970"/>
    <lineage>
        <taxon>Eukaryota</taxon>
        <taxon>Fungi</taxon>
        <taxon>Dikarya</taxon>
        <taxon>Ascomycota</taxon>
        <taxon>Pezizomycotina</taxon>
        <taxon>Eurotiomycetes</taxon>
        <taxon>Eurotiomycetidae</taxon>
        <taxon>Eurotiales</taxon>
        <taxon>Aspergillaceae</taxon>
        <taxon>Penicillium</taxon>
    </lineage>
</organism>
<dbReference type="GO" id="GO:0004222">
    <property type="term" value="F:metalloendopeptidase activity"/>
    <property type="evidence" value="ECO:0007669"/>
    <property type="project" value="InterPro"/>
</dbReference>
<feature type="binding site" evidence="12">
    <location>
        <position position="317"/>
    </location>
    <ligand>
        <name>Zn(2+)</name>
        <dbReference type="ChEBI" id="CHEBI:29105"/>
        <note>catalytic</note>
    </ligand>
</feature>
<gene>
    <name evidence="14" type="ORF">N7456_012743</name>
</gene>
<keyword evidence="8 12" id="KW-0862">Zinc</keyword>
<dbReference type="OrthoDB" id="412874at2759"/>
<evidence type="ECO:0000256" key="13">
    <source>
        <dbReference type="RuleBase" id="RU361126"/>
    </source>
</evidence>
<reference evidence="14" key="2">
    <citation type="journal article" date="2023" name="IMA Fungus">
        <title>Comparative genomic study of the Penicillium genus elucidates a diverse pangenome and 15 lateral gene transfer events.</title>
        <authorList>
            <person name="Petersen C."/>
            <person name="Sorensen T."/>
            <person name="Nielsen M.R."/>
            <person name="Sondergaard T.E."/>
            <person name="Sorensen J.L."/>
            <person name="Fitzpatrick D.A."/>
            <person name="Frisvad J.C."/>
            <person name="Nielsen K.L."/>
        </authorList>
    </citation>
    <scope>NUCLEOTIDE SEQUENCE</scope>
    <source>
        <strain evidence="14">IBT 30069</strain>
    </source>
</reference>
<evidence type="ECO:0000256" key="1">
    <source>
        <dbReference type="ARBA" id="ARBA00001187"/>
    </source>
</evidence>
<dbReference type="InterPro" id="IPR001384">
    <property type="entry name" value="Peptidase_M35"/>
</dbReference>
<feature type="binding site" evidence="12">
    <location>
        <position position="306"/>
    </location>
    <ligand>
        <name>Zn(2+)</name>
        <dbReference type="ChEBI" id="CHEBI:29105"/>
        <note>catalytic</note>
    </ligand>
</feature>
<keyword evidence="13" id="KW-0964">Secreted</keyword>
<evidence type="ECO:0000256" key="10">
    <source>
        <dbReference type="ARBA" id="ARBA00023145"/>
    </source>
</evidence>
<evidence type="ECO:0000313" key="15">
    <source>
        <dbReference type="Proteomes" id="UP001149165"/>
    </source>
</evidence>
<evidence type="ECO:0000256" key="5">
    <source>
        <dbReference type="ARBA" id="ARBA00022723"/>
    </source>
</evidence>
<keyword evidence="15" id="KW-1185">Reference proteome</keyword>
<dbReference type="GO" id="GO:0005576">
    <property type="term" value="C:extracellular region"/>
    <property type="evidence" value="ECO:0007669"/>
    <property type="project" value="UniProtKB-SubCell"/>
</dbReference>
<feature type="chain" id="PRO_5041021178" description="Neutral protease 2" evidence="13">
    <location>
        <begin position="20"/>
        <end position="354"/>
    </location>
</feature>
<protein>
    <recommendedName>
        <fullName evidence="13">Neutral protease 2</fullName>
        <ecNumber evidence="13">3.4.24.39</ecNumber>
    </recommendedName>
    <alternativeName>
        <fullName evidence="13">Deuterolysin</fullName>
    </alternativeName>
</protein>
<keyword evidence="5 12" id="KW-0479">Metal-binding</keyword>
<keyword evidence="9 13" id="KW-0482">Metalloprotease</keyword>
<feature type="active site" evidence="11">
    <location>
        <position position="303"/>
    </location>
</feature>
<keyword evidence="4 13" id="KW-0165">Cleavage on pair of basic residues</keyword>
<dbReference type="InterPro" id="IPR050414">
    <property type="entry name" value="Fungal_M35_metalloproteases"/>
</dbReference>
<name>A0A9W9EK52_9EURO</name>
<evidence type="ECO:0000256" key="6">
    <source>
        <dbReference type="ARBA" id="ARBA00022729"/>
    </source>
</evidence>
<comment type="caution">
    <text evidence="14">The sequence shown here is derived from an EMBL/GenBank/DDBJ whole genome shotgun (WGS) entry which is preliminary data.</text>
</comment>
<evidence type="ECO:0000256" key="4">
    <source>
        <dbReference type="ARBA" id="ARBA00022685"/>
    </source>
</evidence>
<dbReference type="GO" id="GO:0046872">
    <property type="term" value="F:metal ion binding"/>
    <property type="evidence" value="ECO:0007669"/>
    <property type="project" value="UniProtKB-KW"/>
</dbReference>
<dbReference type="InterPro" id="IPR024079">
    <property type="entry name" value="MetalloPept_cat_dom_sf"/>
</dbReference>
<dbReference type="Gene3D" id="3.40.390.10">
    <property type="entry name" value="Collagenase (Catalytic Domain)"/>
    <property type="match status" value="1"/>
</dbReference>
<comment type="subcellular location">
    <subcellularLocation>
        <location evidence="13">Secreted</location>
    </subcellularLocation>
</comment>
<dbReference type="Gene3D" id="2.60.40.2970">
    <property type="match status" value="1"/>
</dbReference>
<comment type="catalytic activity">
    <reaction evidence="1 13">
        <text>Preferential cleavage of bonds with hydrophobic residues in P1'. Also 3-Asn-|-Gln-4 and 8-Gly-|-Ser-9 bonds in insulin B chain.</text>
        <dbReference type="EC" id="3.4.24.39"/>
    </reaction>
</comment>
<dbReference type="PANTHER" id="PTHR37016:SF3">
    <property type="entry name" value="NEUTRAL PROTEASE 2-RELATED"/>
    <property type="match status" value="1"/>
</dbReference>
<keyword evidence="6 13" id="KW-0732">Signal</keyword>
<dbReference type="CDD" id="cd11008">
    <property type="entry name" value="M35_deuterolysin_like"/>
    <property type="match status" value="1"/>
</dbReference>
<proteinExistence type="inferred from homology"/>
<evidence type="ECO:0000256" key="11">
    <source>
        <dbReference type="PIRSR" id="PIRSR601384-1"/>
    </source>
</evidence>
<feature type="binding site" evidence="12">
    <location>
        <position position="302"/>
    </location>
    <ligand>
        <name>Zn(2+)</name>
        <dbReference type="ChEBI" id="CHEBI:29105"/>
        <note>catalytic</note>
    </ligand>
</feature>
<evidence type="ECO:0000256" key="8">
    <source>
        <dbReference type="ARBA" id="ARBA00022833"/>
    </source>
</evidence>
<evidence type="ECO:0000256" key="12">
    <source>
        <dbReference type="PIRSR" id="PIRSR601384-2"/>
    </source>
</evidence>
<dbReference type="Proteomes" id="UP001149165">
    <property type="component" value="Unassembled WGS sequence"/>
</dbReference>